<accession>A0ABW7FFP6</accession>
<dbReference type="Proteomes" id="UP001606301">
    <property type="component" value="Unassembled WGS sequence"/>
</dbReference>
<protein>
    <submittedName>
        <fullName evidence="1">Uncharacterized protein</fullName>
    </submittedName>
</protein>
<evidence type="ECO:0000313" key="2">
    <source>
        <dbReference type="Proteomes" id="UP001606301"/>
    </source>
</evidence>
<evidence type="ECO:0000313" key="1">
    <source>
        <dbReference type="EMBL" id="MFG6440535.1"/>
    </source>
</evidence>
<sequence length="89" mass="10104">MDVKNRCDLHRKRITHVAVARLSYQRAADAQKLTQLPIAHALIAKLCLGSGDVVGRPEHQHSFWFSRSLVICCKFDYARNESLQDGRAN</sequence>
<organism evidence="1 2">
    <name type="scientific">Pelomonas margarita</name>
    <dbReference type="NCBI Taxonomy" id="3299031"/>
    <lineage>
        <taxon>Bacteria</taxon>
        <taxon>Pseudomonadati</taxon>
        <taxon>Pseudomonadota</taxon>
        <taxon>Betaproteobacteria</taxon>
        <taxon>Burkholderiales</taxon>
        <taxon>Sphaerotilaceae</taxon>
        <taxon>Roseateles</taxon>
    </lineage>
</organism>
<name>A0ABW7FFP6_9BURK</name>
<proteinExistence type="predicted"/>
<comment type="caution">
    <text evidence="1">The sequence shown here is derived from an EMBL/GenBank/DDBJ whole genome shotgun (WGS) entry which is preliminary data.</text>
</comment>
<reference evidence="1 2" key="1">
    <citation type="submission" date="2024-08" db="EMBL/GenBank/DDBJ databases">
        <authorList>
            <person name="Lu H."/>
        </authorList>
    </citation>
    <scope>NUCLEOTIDE SEQUENCE [LARGE SCALE GENOMIC DNA]</scope>
    <source>
        <strain evidence="1 2">LKC17W</strain>
    </source>
</reference>
<gene>
    <name evidence="1" type="ORF">ACG0Z3_07550</name>
</gene>
<dbReference type="EMBL" id="JBIGHW010000003">
    <property type="protein sequence ID" value="MFG6440535.1"/>
    <property type="molecule type" value="Genomic_DNA"/>
</dbReference>
<keyword evidence="2" id="KW-1185">Reference proteome</keyword>